<evidence type="ECO:0008006" key="4">
    <source>
        <dbReference type="Google" id="ProtNLM"/>
    </source>
</evidence>
<protein>
    <recommendedName>
        <fullName evidence="4">Retrotransposon gag domain-containing protein</fullName>
    </recommendedName>
</protein>
<keyword evidence="3" id="KW-1185">Reference proteome</keyword>
<dbReference type="Proteomes" id="UP000250235">
    <property type="component" value="Unassembled WGS sequence"/>
</dbReference>
<name>A0A2Z7DG64_9LAMI</name>
<dbReference type="PANTHER" id="PTHR33223:SF10">
    <property type="entry name" value="AMINOTRANSFERASE-LIKE PLANT MOBILE DOMAIN-CONTAINING PROTEIN"/>
    <property type="match status" value="1"/>
</dbReference>
<dbReference type="AlphaFoldDB" id="A0A2Z7DG64"/>
<feature type="region of interest" description="Disordered" evidence="1">
    <location>
        <begin position="1"/>
        <end position="29"/>
    </location>
</feature>
<dbReference type="PANTHER" id="PTHR33223">
    <property type="entry name" value="CCHC-TYPE DOMAIN-CONTAINING PROTEIN"/>
    <property type="match status" value="1"/>
</dbReference>
<gene>
    <name evidence="2" type="ORF">F511_43695</name>
</gene>
<evidence type="ECO:0000256" key="1">
    <source>
        <dbReference type="SAM" id="MobiDB-lite"/>
    </source>
</evidence>
<reference evidence="2 3" key="1">
    <citation type="journal article" date="2015" name="Proc. Natl. Acad. Sci. U.S.A.">
        <title>The resurrection genome of Boea hygrometrica: A blueprint for survival of dehydration.</title>
        <authorList>
            <person name="Xiao L."/>
            <person name="Yang G."/>
            <person name="Zhang L."/>
            <person name="Yang X."/>
            <person name="Zhao S."/>
            <person name="Ji Z."/>
            <person name="Zhou Q."/>
            <person name="Hu M."/>
            <person name="Wang Y."/>
            <person name="Chen M."/>
            <person name="Xu Y."/>
            <person name="Jin H."/>
            <person name="Xiao X."/>
            <person name="Hu G."/>
            <person name="Bao F."/>
            <person name="Hu Y."/>
            <person name="Wan P."/>
            <person name="Li L."/>
            <person name="Deng X."/>
            <person name="Kuang T."/>
            <person name="Xiang C."/>
            <person name="Zhu J.K."/>
            <person name="Oliver M.J."/>
            <person name="He Y."/>
        </authorList>
    </citation>
    <scope>NUCLEOTIDE SEQUENCE [LARGE SCALE GENOMIC DNA]</scope>
    <source>
        <strain evidence="3">cv. XS01</strain>
    </source>
</reference>
<dbReference type="EMBL" id="KQ986471">
    <property type="protein sequence ID" value="KZV58620.1"/>
    <property type="molecule type" value="Genomic_DNA"/>
</dbReference>
<evidence type="ECO:0000313" key="3">
    <source>
        <dbReference type="Proteomes" id="UP000250235"/>
    </source>
</evidence>
<dbReference type="OrthoDB" id="1752139at2759"/>
<organism evidence="2 3">
    <name type="scientific">Dorcoceras hygrometricum</name>
    <dbReference type="NCBI Taxonomy" id="472368"/>
    <lineage>
        <taxon>Eukaryota</taxon>
        <taxon>Viridiplantae</taxon>
        <taxon>Streptophyta</taxon>
        <taxon>Embryophyta</taxon>
        <taxon>Tracheophyta</taxon>
        <taxon>Spermatophyta</taxon>
        <taxon>Magnoliopsida</taxon>
        <taxon>eudicotyledons</taxon>
        <taxon>Gunneridae</taxon>
        <taxon>Pentapetalae</taxon>
        <taxon>asterids</taxon>
        <taxon>lamiids</taxon>
        <taxon>Lamiales</taxon>
        <taxon>Gesneriaceae</taxon>
        <taxon>Didymocarpoideae</taxon>
        <taxon>Trichosporeae</taxon>
        <taxon>Loxocarpinae</taxon>
        <taxon>Dorcoceras</taxon>
    </lineage>
</organism>
<proteinExistence type="predicted"/>
<feature type="compositionally biased region" description="Polar residues" evidence="1">
    <location>
        <begin position="8"/>
        <end position="29"/>
    </location>
</feature>
<sequence length="193" mass="21963">MPPKRTRAQGTGDTSNTKRLSQGSENPSLTAAQIAQLVAATVEQILTNRHVSRPPPDQQSEEIRKLREEVARMRKERSSAPPPLPPREVPFSAEVLAAKLPQHFKFPDVGEYDGMGDPEEHLSRFENFALLYQYDDPIKCRVFLTTLVRYAQQWFNRLPTGSIKSFKDFSQVFLLQFASSKKQPMTTLNLFTL</sequence>
<evidence type="ECO:0000313" key="2">
    <source>
        <dbReference type="EMBL" id="KZV58620.1"/>
    </source>
</evidence>
<accession>A0A2Z7DG64</accession>